<sequence>MSAATATPPTSPFTLKSPNHQNHPLKPNPHPYAIKTTSTALLSRSNSSGHAAQASHYYVPPHPNRSPTRSPTNRKSEYRGHQYSTSLTGSDIVPASPIPIPSPLPIPFPFDPSAPRPPTHPIGRQSRAFEEADARGDVAVIFERGRCRFGRASGRLAAYLASALRVRPGDAVVMPVPVVRDIAVWVRESGISGRVFLRWDEEDLEALGVSTSWRKALLNASRTLRQNVLRGRIWGSPPDDGTSAPASHPFASDLRPPLRRTNAVRARKGRVRGMVDKWERESAGSDGEGEMGSPRRLGAVLPIPDSAIDLGMEKVGGEEEEMSMEDLLAGQPVPSSGSWGARAWEDVEGGVTVKKAGEPQGWSTIRRDGVGNGSGSSSGSGSSGRIKMGGTKDERRAEQEEQGEDAVHVSSEEEEKMRQLERALEKEVSESRDLLEAFRRRLVEVEERVQRMEERDAEKDGELERLKESERLREAELARKEAEQAQREVERKKQDVELAREVERLRAVEKSAKEKEFAPESTSTEPALRAQSPQADAGIIITSPVPQYLVPAAERSEMHGFQKNRRPEAQSDVLDPGSVSALPSYVLLVGLGVCAVVLRVVLRRVAGRPLRS</sequence>
<dbReference type="AlphaFoldDB" id="A0A4S4M3X7"/>
<accession>A0A4S4M3X7</accession>
<evidence type="ECO:0000256" key="1">
    <source>
        <dbReference type="SAM" id="MobiDB-lite"/>
    </source>
</evidence>
<name>A0A4S4M3X7_9AGAM</name>
<feature type="compositionally biased region" description="Pro residues" evidence="1">
    <location>
        <begin position="104"/>
        <end position="120"/>
    </location>
</feature>
<dbReference type="OrthoDB" id="2425321at2759"/>
<evidence type="ECO:0000313" key="4">
    <source>
        <dbReference type="Proteomes" id="UP000310158"/>
    </source>
</evidence>
<organism evidence="3 4">
    <name type="scientific">Bondarzewia mesenterica</name>
    <dbReference type="NCBI Taxonomy" id="1095465"/>
    <lineage>
        <taxon>Eukaryota</taxon>
        <taxon>Fungi</taxon>
        <taxon>Dikarya</taxon>
        <taxon>Basidiomycota</taxon>
        <taxon>Agaricomycotina</taxon>
        <taxon>Agaricomycetes</taxon>
        <taxon>Russulales</taxon>
        <taxon>Bondarzewiaceae</taxon>
        <taxon>Bondarzewia</taxon>
    </lineage>
</organism>
<reference evidence="3 4" key="1">
    <citation type="submission" date="2019-02" db="EMBL/GenBank/DDBJ databases">
        <title>Genome sequencing of the rare red list fungi Bondarzewia mesenterica.</title>
        <authorList>
            <person name="Buettner E."/>
            <person name="Kellner H."/>
        </authorList>
    </citation>
    <scope>NUCLEOTIDE SEQUENCE [LARGE SCALE GENOMIC DNA]</scope>
    <source>
        <strain evidence="3 4">DSM 108281</strain>
    </source>
</reference>
<evidence type="ECO:0000313" key="3">
    <source>
        <dbReference type="EMBL" id="THH18951.1"/>
    </source>
</evidence>
<feature type="region of interest" description="Disordered" evidence="1">
    <location>
        <begin position="235"/>
        <end position="261"/>
    </location>
</feature>
<evidence type="ECO:0000256" key="2">
    <source>
        <dbReference type="SAM" id="Phobius"/>
    </source>
</evidence>
<feature type="compositionally biased region" description="Gly residues" evidence="1">
    <location>
        <begin position="370"/>
        <end position="382"/>
    </location>
</feature>
<keyword evidence="2" id="KW-0812">Transmembrane</keyword>
<proteinExistence type="predicted"/>
<feature type="region of interest" description="Disordered" evidence="1">
    <location>
        <begin position="510"/>
        <end position="534"/>
    </location>
</feature>
<gene>
    <name evidence="3" type="ORF">EW146_g2101</name>
</gene>
<feature type="region of interest" description="Disordered" evidence="1">
    <location>
        <begin position="279"/>
        <end position="299"/>
    </location>
</feature>
<keyword evidence="4" id="KW-1185">Reference proteome</keyword>
<keyword evidence="2" id="KW-0472">Membrane</keyword>
<comment type="caution">
    <text evidence="3">The sequence shown here is derived from an EMBL/GenBank/DDBJ whole genome shotgun (WGS) entry which is preliminary data.</text>
</comment>
<feature type="region of interest" description="Disordered" evidence="1">
    <location>
        <begin position="354"/>
        <end position="430"/>
    </location>
</feature>
<feature type="compositionally biased region" description="Basic and acidic residues" evidence="1">
    <location>
        <begin position="390"/>
        <end position="430"/>
    </location>
</feature>
<feature type="region of interest" description="Disordered" evidence="1">
    <location>
        <begin position="104"/>
        <end position="130"/>
    </location>
</feature>
<keyword evidence="2" id="KW-1133">Transmembrane helix</keyword>
<feature type="transmembrane region" description="Helical" evidence="2">
    <location>
        <begin position="582"/>
        <end position="602"/>
    </location>
</feature>
<dbReference type="Proteomes" id="UP000310158">
    <property type="component" value="Unassembled WGS sequence"/>
</dbReference>
<protein>
    <submittedName>
        <fullName evidence="3">Uncharacterized protein</fullName>
    </submittedName>
</protein>
<feature type="compositionally biased region" description="Polar residues" evidence="1">
    <location>
        <begin position="35"/>
        <end position="50"/>
    </location>
</feature>
<dbReference type="EMBL" id="SGPL01000059">
    <property type="protein sequence ID" value="THH18951.1"/>
    <property type="molecule type" value="Genomic_DNA"/>
</dbReference>
<feature type="compositionally biased region" description="Polar residues" evidence="1">
    <location>
        <begin position="13"/>
        <end position="22"/>
    </location>
</feature>
<feature type="region of interest" description="Disordered" evidence="1">
    <location>
        <begin position="1"/>
        <end position="78"/>
    </location>
</feature>